<evidence type="ECO:0000313" key="4">
    <source>
        <dbReference type="EMBL" id="KZL92488.1"/>
    </source>
</evidence>
<gene>
    <name evidence="4" type="primary">mshD_2</name>
    <name evidence="4" type="ORF">CLMAG_22970</name>
</gene>
<dbReference type="PROSITE" id="PS51186">
    <property type="entry name" value="GNAT"/>
    <property type="match status" value="1"/>
</dbReference>
<reference evidence="4 5" key="1">
    <citation type="submission" date="2016-04" db="EMBL/GenBank/DDBJ databases">
        <title>Genome sequence of Clostridium magnum DSM 2767.</title>
        <authorList>
            <person name="Poehlein A."/>
            <person name="Uhlig R."/>
            <person name="Fischer R."/>
            <person name="Bahl H."/>
            <person name="Daniel R."/>
        </authorList>
    </citation>
    <scope>NUCLEOTIDE SEQUENCE [LARGE SCALE GENOMIC DNA]</scope>
    <source>
        <strain evidence="4 5">DSM 2767</strain>
    </source>
</reference>
<keyword evidence="2 4" id="KW-0012">Acyltransferase</keyword>
<accession>A0A161WZB9</accession>
<keyword evidence="1 4" id="KW-0808">Transferase</keyword>
<dbReference type="InterPro" id="IPR000182">
    <property type="entry name" value="GNAT_dom"/>
</dbReference>
<protein>
    <submittedName>
        <fullName evidence="4">Mycothiol acetyltransferase</fullName>
        <ecNumber evidence="4">2.3.1.189</ecNumber>
    </submittedName>
</protein>
<dbReference type="AlphaFoldDB" id="A0A161WZB9"/>
<dbReference type="PANTHER" id="PTHR43420">
    <property type="entry name" value="ACETYLTRANSFERASE"/>
    <property type="match status" value="1"/>
</dbReference>
<name>A0A161WZB9_9CLOT</name>
<dbReference type="InterPro" id="IPR050680">
    <property type="entry name" value="YpeA/RimI_acetyltransf"/>
</dbReference>
<dbReference type="STRING" id="1121326.CLMAG_22970"/>
<proteinExistence type="predicted"/>
<keyword evidence="5" id="KW-1185">Reference proteome</keyword>
<evidence type="ECO:0000256" key="1">
    <source>
        <dbReference type="ARBA" id="ARBA00022679"/>
    </source>
</evidence>
<organism evidence="4 5">
    <name type="scientific">Clostridium magnum DSM 2767</name>
    <dbReference type="NCBI Taxonomy" id="1121326"/>
    <lineage>
        <taxon>Bacteria</taxon>
        <taxon>Bacillati</taxon>
        <taxon>Bacillota</taxon>
        <taxon>Clostridia</taxon>
        <taxon>Eubacteriales</taxon>
        <taxon>Clostridiaceae</taxon>
        <taxon>Clostridium</taxon>
    </lineage>
</organism>
<dbReference type="PATRIC" id="fig|1121326.3.peg.2294"/>
<evidence type="ECO:0000313" key="5">
    <source>
        <dbReference type="Proteomes" id="UP000076603"/>
    </source>
</evidence>
<dbReference type="Gene3D" id="3.40.630.30">
    <property type="match status" value="1"/>
</dbReference>
<dbReference type="InterPro" id="IPR016181">
    <property type="entry name" value="Acyl_CoA_acyltransferase"/>
</dbReference>
<dbReference type="Proteomes" id="UP000076603">
    <property type="component" value="Unassembled WGS sequence"/>
</dbReference>
<feature type="domain" description="N-acetyltransferase" evidence="3">
    <location>
        <begin position="14"/>
        <end position="180"/>
    </location>
</feature>
<dbReference type="Pfam" id="PF00583">
    <property type="entry name" value="Acetyltransf_1"/>
    <property type="match status" value="1"/>
</dbReference>
<dbReference type="GO" id="GO:0035447">
    <property type="term" value="F:mycothiol synthase activity"/>
    <property type="evidence" value="ECO:0007669"/>
    <property type="project" value="UniProtKB-EC"/>
</dbReference>
<dbReference type="CDD" id="cd04301">
    <property type="entry name" value="NAT_SF"/>
    <property type="match status" value="1"/>
</dbReference>
<sequence length="181" mass="21226">MSSAYERSGKIVKISVKRVTKEDVKIISNIYALSWKTAYRGLIPQKYLDELRDDFWVGTFENWITTKVITADILSVDNFPVGGIAYGKSRDEKLTDWGEIVSIYVHPDHYRLGYGKILLDTALKFMREDGYKKCYLWVLEQNENAKCFYEKNGFRCNKDQFEFQIMGKQLTDLRYVLDLDN</sequence>
<dbReference type="EMBL" id="LWAE01000002">
    <property type="protein sequence ID" value="KZL92488.1"/>
    <property type="molecule type" value="Genomic_DNA"/>
</dbReference>
<evidence type="ECO:0000259" key="3">
    <source>
        <dbReference type="PROSITE" id="PS51186"/>
    </source>
</evidence>
<evidence type="ECO:0000256" key="2">
    <source>
        <dbReference type="ARBA" id="ARBA00023315"/>
    </source>
</evidence>
<dbReference type="PANTHER" id="PTHR43420:SF12">
    <property type="entry name" value="N-ACETYLTRANSFERASE DOMAIN-CONTAINING PROTEIN"/>
    <property type="match status" value="1"/>
</dbReference>
<dbReference type="SUPFAM" id="SSF55729">
    <property type="entry name" value="Acyl-CoA N-acyltransferases (Nat)"/>
    <property type="match status" value="1"/>
</dbReference>
<comment type="caution">
    <text evidence="4">The sequence shown here is derived from an EMBL/GenBank/DDBJ whole genome shotgun (WGS) entry which is preliminary data.</text>
</comment>
<dbReference type="EC" id="2.3.1.189" evidence="4"/>